<dbReference type="EMBL" id="PNBX01000088">
    <property type="protein sequence ID" value="TMO65361.1"/>
    <property type="molecule type" value="Genomic_DNA"/>
</dbReference>
<organism evidence="1 2">
    <name type="scientific">Pseudoalteromonas aurantia</name>
    <dbReference type="NCBI Taxonomy" id="43654"/>
    <lineage>
        <taxon>Bacteria</taxon>
        <taxon>Pseudomonadati</taxon>
        <taxon>Pseudomonadota</taxon>
        <taxon>Gammaproteobacteria</taxon>
        <taxon>Alteromonadales</taxon>
        <taxon>Pseudoalteromonadaceae</taxon>
        <taxon>Pseudoalteromonas</taxon>
    </lineage>
</organism>
<evidence type="ECO:0008006" key="3">
    <source>
        <dbReference type="Google" id="ProtNLM"/>
    </source>
</evidence>
<reference evidence="1 2" key="1">
    <citation type="submission" date="2018-01" db="EMBL/GenBank/DDBJ databases">
        <authorList>
            <person name="Paulsen S."/>
            <person name="Gram L.K."/>
        </authorList>
    </citation>
    <scope>NUCLEOTIDE SEQUENCE [LARGE SCALE GENOMIC DNA]</scope>
    <source>
        <strain evidence="1 2">S3790</strain>
    </source>
</reference>
<proteinExistence type="predicted"/>
<accession>A0A5S3V4Y2</accession>
<name>A0A5S3V4Y2_9GAMM</name>
<dbReference type="RefSeq" id="WP_138593067.1">
    <property type="nucleotide sequence ID" value="NZ_PNBX01000088.1"/>
</dbReference>
<dbReference type="Gene3D" id="3.40.30.10">
    <property type="entry name" value="Glutaredoxin"/>
    <property type="match status" value="1"/>
</dbReference>
<gene>
    <name evidence="1" type="ORF">CWC19_17595</name>
</gene>
<dbReference type="SUPFAM" id="SSF52833">
    <property type="entry name" value="Thioredoxin-like"/>
    <property type="match status" value="1"/>
</dbReference>
<reference evidence="2" key="2">
    <citation type="submission" date="2019-06" db="EMBL/GenBank/DDBJ databases">
        <title>Co-occurence of chitin degradation, pigmentation and bioactivity in marine Pseudoalteromonas.</title>
        <authorList>
            <person name="Sonnenschein E.C."/>
            <person name="Bech P.K."/>
        </authorList>
    </citation>
    <scope>NUCLEOTIDE SEQUENCE [LARGE SCALE GENOMIC DNA]</scope>
    <source>
        <strain evidence="2">S3790</strain>
    </source>
</reference>
<sequence length="319" mass="37925">MKFIYFFLINFNSSLVLAYNFKECKNNLGLNFDNILSNAALIDKTFKKKLTSKFKDEFVDIRVDGYHDLYRFCVREKYSVKDLPIMDSKKLYQTYFILKRVFFFTREPGVLSDISLVVSEMLRRENNDKRPIKWTFQAYLSIRDFENAKKLKSKYNYLPLPLVPKIMSIEKLKEDDDSRILYKLVKTKNVLLRESFKFQKEGQIIVIGSPYCNPSRKFVSWLKKNPEIESIFSENAVWLMPQDGHLKLESIRKVNENNKNIAYHYVHNESHWPEIDYWGTPSFYFYKNGNLIDKIIGYSDNGDFEKNMNSLLLKINLTD</sequence>
<protein>
    <recommendedName>
        <fullName evidence="3">Thioredoxin domain-containing protein</fullName>
    </recommendedName>
</protein>
<dbReference type="OrthoDB" id="6053168at2"/>
<dbReference type="AlphaFoldDB" id="A0A5S3V4Y2"/>
<evidence type="ECO:0000313" key="1">
    <source>
        <dbReference type="EMBL" id="TMO65361.1"/>
    </source>
</evidence>
<comment type="caution">
    <text evidence="1">The sequence shown here is derived from an EMBL/GenBank/DDBJ whole genome shotgun (WGS) entry which is preliminary data.</text>
</comment>
<evidence type="ECO:0000313" key="2">
    <source>
        <dbReference type="Proteomes" id="UP000307217"/>
    </source>
</evidence>
<dbReference type="Proteomes" id="UP000307217">
    <property type="component" value="Unassembled WGS sequence"/>
</dbReference>
<dbReference type="InterPro" id="IPR036249">
    <property type="entry name" value="Thioredoxin-like_sf"/>
</dbReference>